<dbReference type="Proteomes" id="UP001603857">
    <property type="component" value="Unassembled WGS sequence"/>
</dbReference>
<dbReference type="Gene3D" id="2.60.40.420">
    <property type="entry name" value="Cupredoxins - blue copper proteins"/>
    <property type="match status" value="1"/>
</dbReference>
<dbReference type="PANTHER" id="PTHR11709">
    <property type="entry name" value="MULTI-COPPER OXIDASE"/>
    <property type="match status" value="1"/>
</dbReference>
<protein>
    <recommendedName>
        <fullName evidence="8">Plastocyanin-like domain-containing protein</fullName>
    </recommendedName>
</protein>
<dbReference type="EMBL" id="JBGMDY010000004">
    <property type="protein sequence ID" value="KAL2336968.1"/>
    <property type="molecule type" value="Genomic_DNA"/>
</dbReference>
<dbReference type="AlphaFoldDB" id="A0ABD1MMC1"/>
<dbReference type="SUPFAM" id="SSF49503">
    <property type="entry name" value="Cupredoxins"/>
    <property type="match status" value="1"/>
</dbReference>
<evidence type="ECO:0000256" key="4">
    <source>
        <dbReference type="ARBA" id="ARBA00022723"/>
    </source>
</evidence>
<comment type="subcellular location">
    <subcellularLocation>
        <location evidence="1">Secreted</location>
    </subcellularLocation>
</comment>
<keyword evidence="3" id="KW-0964">Secreted</keyword>
<evidence type="ECO:0000256" key="1">
    <source>
        <dbReference type="ARBA" id="ARBA00004613"/>
    </source>
</evidence>
<dbReference type="InterPro" id="IPR011706">
    <property type="entry name" value="Cu-oxidase_C"/>
</dbReference>
<dbReference type="GO" id="GO:0005576">
    <property type="term" value="C:extracellular region"/>
    <property type="evidence" value="ECO:0007669"/>
    <property type="project" value="UniProtKB-SubCell"/>
</dbReference>
<sequence length="204" mass="22699">MCPQNATCQGFLQQKFSGSLNNESFARPIGRGYSLMEASFYNVSGVYSADFPDNPQIAFDYTNPKIALDMNYVFAPKSTKVKKLKFNSTVEVVFQNTAILNAQSHPMHLHGMGFYVLAQGFGNFDYAKDKAMFNLVNPQISNTIAVPAGGWSVIRFRANNPGMWFVHCHVEDHMMWGLDMVFEVENGPTPSTSLPPPPSDLPKC</sequence>
<dbReference type="Pfam" id="PF07731">
    <property type="entry name" value="Cu-oxidase_2"/>
    <property type="match status" value="1"/>
</dbReference>
<keyword evidence="5" id="KW-0677">Repeat</keyword>
<keyword evidence="4" id="KW-0479">Metal-binding</keyword>
<gene>
    <name evidence="9" type="ORF">Fmac_011414</name>
</gene>
<accession>A0ABD1MMC1</accession>
<keyword evidence="10" id="KW-1185">Reference proteome</keyword>
<evidence type="ECO:0000259" key="8">
    <source>
        <dbReference type="Pfam" id="PF07731"/>
    </source>
</evidence>
<dbReference type="InterPro" id="IPR002355">
    <property type="entry name" value="Cu_oxidase_Cu_BS"/>
</dbReference>
<evidence type="ECO:0000256" key="3">
    <source>
        <dbReference type="ARBA" id="ARBA00022525"/>
    </source>
</evidence>
<name>A0ABD1MMC1_9FABA</name>
<dbReference type="InterPro" id="IPR045087">
    <property type="entry name" value="Cu-oxidase_fam"/>
</dbReference>
<comment type="caution">
    <text evidence="9">The sequence shown here is derived from an EMBL/GenBank/DDBJ whole genome shotgun (WGS) entry which is preliminary data.</text>
</comment>
<dbReference type="GO" id="GO:0046872">
    <property type="term" value="F:metal ion binding"/>
    <property type="evidence" value="ECO:0007669"/>
    <property type="project" value="UniProtKB-KW"/>
</dbReference>
<evidence type="ECO:0000256" key="5">
    <source>
        <dbReference type="ARBA" id="ARBA00022737"/>
    </source>
</evidence>
<dbReference type="PANTHER" id="PTHR11709:SF483">
    <property type="entry name" value="LACCASE"/>
    <property type="match status" value="1"/>
</dbReference>
<evidence type="ECO:0000256" key="7">
    <source>
        <dbReference type="ARBA" id="ARBA00023008"/>
    </source>
</evidence>
<evidence type="ECO:0000313" key="10">
    <source>
        <dbReference type="Proteomes" id="UP001603857"/>
    </source>
</evidence>
<evidence type="ECO:0000256" key="2">
    <source>
        <dbReference type="ARBA" id="ARBA00010609"/>
    </source>
</evidence>
<proteinExistence type="inferred from homology"/>
<reference evidence="9 10" key="1">
    <citation type="submission" date="2024-08" db="EMBL/GenBank/DDBJ databases">
        <title>Insights into the chromosomal genome structure of Flemingia macrophylla.</title>
        <authorList>
            <person name="Ding Y."/>
            <person name="Zhao Y."/>
            <person name="Bi W."/>
            <person name="Wu M."/>
            <person name="Zhao G."/>
            <person name="Gong Y."/>
            <person name="Li W."/>
            <person name="Zhang P."/>
        </authorList>
    </citation>
    <scope>NUCLEOTIDE SEQUENCE [LARGE SCALE GENOMIC DNA]</scope>
    <source>
        <strain evidence="9">DYQJB</strain>
        <tissue evidence="9">Leaf</tissue>
    </source>
</reference>
<keyword evidence="7" id="KW-0186">Copper</keyword>
<dbReference type="PROSITE" id="PS00079">
    <property type="entry name" value="MULTICOPPER_OXIDASE1"/>
    <property type="match status" value="1"/>
</dbReference>
<evidence type="ECO:0000256" key="6">
    <source>
        <dbReference type="ARBA" id="ARBA00023002"/>
    </source>
</evidence>
<organism evidence="9 10">
    <name type="scientific">Flemingia macrophylla</name>
    <dbReference type="NCBI Taxonomy" id="520843"/>
    <lineage>
        <taxon>Eukaryota</taxon>
        <taxon>Viridiplantae</taxon>
        <taxon>Streptophyta</taxon>
        <taxon>Embryophyta</taxon>
        <taxon>Tracheophyta</taxon>
        <taxon>Spermatophyta</taxon>
        <taxon>Magnoliopsida</taxon>
        <taxon>eudicotyledons</taxon>
        <taxon>Gunneridae</taxon>
        <taxon>Pentapetalae</taxon>
        <taxon>rosids</taxon>
        <taxon>fabids</taxon>
        <taxon>Fabales</taxon>
        <taxon>Fabaceae</taxon>
        <taxon>Papilionoideae</taxon>
        <taxon>50 kb inversion clade</taxon>
        <taxon>NPAAA clade</taxon>
        <taxon>indigoferoid/millettioid clade</taxon>
        <taxon>Phaseoleae</taxon>
        <taxon>Flemingia</taxon>
    </lineage>
</organism>
<dbReference type="InterPro" id="IPR008972">
    <property type="entry name" value="Cupredoxin"/>
</dbReference>
<keyword evidence="6" id="KW-0560">Oxidoreductase</keyword>
<evidence type="ECO:0000313" key="9">
    <source>
        <dbReference type="EMBL" id="KAL2336968.1"/>
    </source>
</evidence>
<dbReference type="InterPro" id="IPR033138">
    <property type="entry name" value="Cu_oxidase_CS"/>
</dbReference>
<dbReference type="GO" id="GO:0016491">
    <property type="term" value="F:oxidoreductase activity"/>
    <property type="evidence" value="ECO:0007669"/>
    <property type="project" value="UniProtKB-KW"/>
</dbReference>
<dbReference type="PROSITE" id="PS00080">
    <property type="entry name" value="MULTICOPPER_OXIDASE2"/>
    <property type="match status" value="1"/>
</dbReference>
<feature type="domain" description="Plastocyanin-like" evidence="8">
    <location>
        <begin position="51"/>
        <end position="186"/>
    </location>
</feature>
<comment type="similarity">
    <text evidence="2">Belongs to the multicopper oxidase family.</text>
</comment>